<name>A0AA41WZD6_9ALTE</name>
<dbReference type="RefSeq" id="WP_254101469.1">
    <property type="nucleotide sequence ID" value="NZ_JANATA010000019.1"/>
</dbReference>
<protein>
    <submittedName>
        <fullName evidence="2">TIGR03899 family protein</fullName>
    </submittedName>
</protein>
<dbReference type="Proteomes" id="UP001165413">
    <property type="component" value="Unassembled WGS sequence"/>
</dbReference>
<dbReference type="AlphaFoldDB" id="A0AA41WZD6"/>
<feature type="compositionally biased region" description="Polar residues" evidence="1">
    <location>
        <begin position="13"/>
        <end position="23"/>
    </location>
</feature>
<proteinExistence type="predicted"/>
<comment type="caution">
    <text evidence="2">The sequence shown here is derived from an EMBL/GenBank/DDBJ whole genome shotgun (WGS) entry which is preliminary data.</text>
</comment>
<evidence type="ECO:0000313" key="2">
    <source>
        <dbReference type="EMBL" id="MCP3429304.1"/>
    </source>
</evidence>
<reference evidence="2" key="1">
    <citation type="submission" date="2022-07" db="EMBL/GenBank/DDBJ databases">
        <title>Characterization of the Novel Bacterium Alteromonas immobilis LMIT006 and Alteromonas gregis LMIT007.</title>
        <authorList>
            <person name="Lin X."/>
        </authorList>
    </citation>
    <scope>NUCLEOTIDE SEQUENCE</scope>
    <source>
        <strain evidence="2">LMIT007</strain>
    </source>
</reference>
<organism evidence="2 3">
    <name type="scientific">Opacimonas viscosa</name>
    <dbReference type="NCBI Taxonomy" id="2961944"/>
    <lineage>
        <taxon>Bacteria</taxon>
        <taxon>Pseudomonadati</taxon>
        <taxon>Pseudomonadota</taxon>
        <taxon>Gammaproteobacteria</taxon>
        <taxon>Alteromonadales</taxon>
        <taxon>Alteromonadaceae</taxon>
        <taxon>Opacimonas</taxon>
    </lineage>
</organism>
<keyword evidence="3" id="KW-1185">Reference proteome</keyword>
<evidence type="ECO:0000256" key="1">
    <source>
        <dbReference type="SAM" id="MobiDB-lite"/>
    </source>
</evidence>
<accession>A0AA41WZD6</accession>
<feature type="region of interest" description="Disordered" evidence="1">
    <location>
        <begin position="1"/>
        <end position="23"/>
    </location>
</feature>
<evidence type="ECO:0000313" key="3">
    <source>
        <dbReference type="Proteomes" id="UP001165413"/>
    </source>
</evidence>
<dbReference type="InterPro" id="IPR021254">
    <property type="entry name" value="DUF2806"/>
</dbReference>
<dbReference type="NCBIfam" id="TIGR03899">
    <property type="entry name" value="TIGR03899 family protein"/>
    <property type="match status" value="1"/>
</dbReference>
<dbReference type="EMBL" id="JANATA010000019">
    <property type="protein sequence ID" value="MCP3429304.1"/>
    <property type="molecule type" value="Genomic_DNA"/>
</dbReference>
<sequence length="286" mass="32210">MKPDKDIGRTVAVPNNPSQQVSSIPTSVYPAQQRLLKWCALLGVEQSGIESSNVNLFANAVNDALYTRKANNLKSILTKALSKPQTSVPKGNMDVDWWFNFVEIAQEIHSSSMQDVWANLLIKEITKPGSISLPTLKIIKSLTLNDTKAFNNICNLAATTPTDTVPMVISGFSAKPSILRVGRSFIREDIALYRFGLAYSDLLAFDALGLMYKDEIETGPIATDKRQQWQQLDRQFYLTPKRKNTSLRYYKMTSAGNEIAGLLKKEPQETYFYEMKEALKKGFDFY</sequence>
<gene>
    <name evidence="2" type="ORF">NLF92_10140</name>
</gene>
<dbReference type="Pfam" id="PF10987">
    <property type="entry name" value="DUF2806"/>
    <property type="match status" value="1"/>
</dbReference>